<sequence length="553" mass="61089">PPVPETEAPAPETEKPPVPETEAPAPETEKPPVPETEAPAPETEKPPVPETEAPAPETEKPPVPETEAPTPETEKPPVPETEAPIPETEEPIVPDTTKAPIPETEEPPVTEPAPVLSKTVIFLQKDTRVGQYIFIRGGISHANNDECASGPYEQDTDACAVPIIHNTSAPVTDYEYPFWSEGDNYLDFEGAEMKQGRFNGRRASGTPTAWTTNNPKEKGYHPSNKYGRHYWMVELLIDCSKTDNGWFEFKGFMTPAPGWEADVKQEKCSGDGDLAPFKSKYHIAKCGAVNVFYWGSSRCHIEKLPPPTLPPEPEPTEAPAPGTLQRTMIFLKRDTPNGQYLFIRGGISHANKNACAPGPYQQKLDKCAIPIRHNTTAPATCKEYPAWSKGDDYLDFEGPEMGQGLFLGRKAAGTPTAWTTNNQREKGFHPFNKYGRSYWFVELLMDCRKTDNGWFELKGFIAPGPGWESTIYQRKCTGNGGSAPFTSINHIARCGAINVFEWGSSRCHIEMIPQPAPPLNSNNNRASCNNRGSLVSLRNQNLDHQCRQIPKGP</sequence>
<feature type="compositionally biased region" description="Low complexity" evidence="1">
    <location>
        <begin position="93"/>
        <end position="102"/>
    </location>
</feature>
<proteinExistence type="predicted"/>
<name>A0A0B1SM72_OESDE</name>
<dbReference type="AlphaFoldDB" id="A0A0B1SM72"/>
<feature type="region of interest" description="Disordered" evidence="1">
    <location>
        <begin position="1"/>
        <end position="112"/>
    </location>
</feature>
<feature type="region of interest" description="Disordered" evidence="1">
    <location>
        <begin position="198"/>
        <end position="217"/>
    </location>
</feature>
<feature type="non-terminal residue" evidence="2">
    <location>
        <position position="1"/>
    </location>
</feature>
<feature type="compositionally biased region" description="Polar residues" evidence="1">
    <location>
        <begin position="205"/>
        <end position="214"/>
    </location>
</feature>
<dbReference type="OrthoDB" id="550577at2759"/>
<dbReference type="EMBL" id="KN561784">
    <property type="protein sequence ID" value="KHJ86029.1"/>
    <property type="molecule type" value="Genomic_DNA"/>
</dbReference>
<protein>
    <submittedName>
        <fullName evidence="2">Uncharacterized protein</fullName>
    </submittedName>
</protein>
<accession>A0A0B1SM72</accession>
<evidence type="ECO:0000313" key="3">
    <source>
        <dbReference type="Proteomes" id="UP000053660"/>
    </source>
</evidence>
<dbReference type="Proteomes" id="UP000053660">
    <property type="component" value="Unassembled WGS sequence"/>
</dbReference>
<reference evidence="2 3" key="1">
    <citation type="submission" date="2014-03" db="EMBL/GenBank/DDBJ databases">
        <title>Draft genome of the hookworm Oesophagostomum dentatum.</title>
        <authorList>
            <person name="Mitreva M."/>
        </authorList>
    </citation>
    <scope>NUCLEOTIDE SEQUENCE [LARGE SCALE GENOMIC DNA]</scope>
    <source>
        <strain evidence="2 3">OD-Hann</strain>
    </source>
</reference>
<keyword evidence="3" id="KW-1185">Reference proteome</keyword>
<gene>
    <name evidence="2" type="ORF">OESDEN_14233</name>
</gene>
<evidence type="ECO:0000256" key="1">
    <source>
        <dbReference type="SAM" id="MobiDB-lite"/>
    </source>
</evidence>
<feature type="compositionally biased region" description="Low complexity" evidence="1">
    <location>
        <begin position="1"/>
        <end position="11"/>
    </location>
</feature>
<organism evidence="2 3">
    <name type="scientific">Oesophagostomum dentatum</name>
    <name type="common">Nodular worm</name>
    <dbReference type="NCBI Taxonomy" id="61180"/>
    <lineage>
        <taxon>Eukaryota</taxon>
        <taxon>Metazoa</taxon>
        <taxon>Ecdysozoa</taxon>
        <taxon>Nematoda</taxon>
        <taxon>Chromadorea</taxon>
        <taxon>Rhabditida</taxon>
        <taxon>Rhabditina</taxon>
        <taxon>Rhabditomorpha</taxon>
        <taxon>Strongyloidea</taxon>
        <taxon>Strongylidae</taxon>
        <taxon>Oesophagostomum</taxon>
    </lineage>
</organism>
<evidence type="ECO:0000313" key="2">
    <source>
        <dbReference type="EMBL" id="KHJ86029.1"/>
    </source>
</evidence>